<reference evidence="2" key="1">
    <citation type="journal article" date="2020" name="Nature">
        <title>Giant virus diversity and host interactions through global metagenomics.</title>
        <authorList>
            <person name="Schulz F."/>
            <person name="Roux S."/>
            <person name="Paez-Espino D."/>
            <person name="Jungbluth S."/>
            <person name="Walsh D.A."/>
            <person name="Denef V.J."/>
            <person name="McMahon K.D."/>
            <person name="Konstantinidis K.T."/>
            <person name="Eloe-Fadrosh E.A."/>
            <person name="Kyrpides N.C."/>
            <person name="Woyke T."/>
        </authorList>
    </citation>
    <scope>NUCLEOTIDE SEQUENCE</scope>
    <source>
        <strain evidence="2">GVMAG-M-3300023184-177</strain>
    </source>
</reference>
<dbReference type="InterPro" id="IPR029052">
    <property type="entry name" value="Metallo-depent_PP-like"/>
</dbReference>
<dbReference type="Pfam" id="PF00149">
    <property type="entry name" value="Metallophos"/>
    <property type="match status" value="1"/>
</dbReference>
<name>A0A6C0HWB9_9ZZZZ</name>
<dbReference type="PANTHER" id="PTHR46546:SF4">
    <property type="entry name" value="SHEWANELLA-LIKE PROTEIN PHOSPHATASE 1"/>
    <property type="match status" value="1"/>
</dbReference>
<dbReference type="PANTHER" id="PTHR46546">
    <property type="entry name" value="SHEWANELLA-LIKE PROTEIN PHOSPHATASE 1"/>
    <property type="match status" value="1"/>
</dbReference>
<dbReference type="Gene3D" id="3.60.21.10">
    <property type="match status" value="1"/>
</dbReference>
<dbReference type="SUPFAM" id="SSF56300">
    <property type="entry name" value="Metallo-dependent phosphatases"/>
    <property type="match status" value="1"/>
</dbReference>
<sequence length="319" mass="36353">MDDTQFNMIYKQRCKMDYLPSILPKVKRIIVIGDIHGDMDKLLKCLRIPKLIDSNDYWIGGTTVVVQVGDQIDSCRFRGSGNCNQLENPLDKADDINILYFLTELHNQASKQGGAVYSLMGNHELMNVTGDMRFVSQSNIEEFNYKGSSINNWLENRKLAFKPGNKIANFLACTRKMALVIGSNLFVHAGIVPEIQAKYQINDMNKILTLFLLGELEQPDQFKDLFIVGKTSPLWTRMFGNKQILNCDQISETLITYKVGRMFVGHTPQFQVGINSQCNNTIWRTDVGMSRAFNVNNQSNEAQVLEILNDTEINILKYF</sequence>
<accession>A0A6C0HWB9</accession>
<dbReference type="EMBL" id="MN740019">
    <property type="protein sequence ID" value="QHT84527.1"/>
    <property type="molecule type" value="Genomic_DNA"/>
</dbReference>
<evidence type="ECO:0000313" key="2">
    <source>
        <dbReference type="EMBL" id="QHT84527.1"/>
    </source>
</evidence>
<evidence type="ECO:0000259" key="1">
    <source>
        <dbReference type="Pfam" id="PF00149"/>
    </source>
</evidence>
<protein>
    <recommendedName>
        <fullName evidence="1">Calcineurin-like phosphoesterase domain-containing protein</fullName>
    </recommendedName>
</protein>
<dbReference type="GO" id="GO:0016787">
    <property type="term" value="F:hydrolase activity"/>
    <property type="evidence" value="ECO:0007669"/>
    <property type="project" value="InterPro"/>
</dbReference>
<proteinExistence type="predicted"/>
<dbReference type="InterPro" id="IPR004843">
    <property type="entry name" value="Calcineurin-like_PHP"/>
</dbReference>
<feature type="domain" description="Calcineurin-like phosphoesterase" evidence="1">
    <location>
        <begin position="28"/>
        <end position="269"/>
    </location>
</feature>
<organism evidence="2">
    <name type="scientific">viral metagenome</name>
    <dbReference type="NCBI Taxonomy" id="1070528"/>
    <lineage>
        <taxon>unclassified sequences</taxon>
        <taxon>metagenomes</taxon>
        <taxon>organismal metagenomes</taxon>
    </lineage>
</organism>
<dbReference type="AlphaFoldDB" id="A0A6C0HWB9"/>